<dbReference type="PANTHER" id="PTHR35561:SF1">
    <property type="entry name" value="RNA 2',3'-CYCLIC PHOSPHODIESTERASE"/>
    <property type="match status" value="1"/>
</dbReference>
<reference evidence="4" key="1">
    <citation type="submission" date="2016-10" db="EMBL/GenBank/DDBJ databases">
        <authorList>
            <person name="Varghese N."/>
            <person name="Submissions S."/>
        </authorList>
    </citation>
    <scope>NUCLEOTIDE SEQUENCE [LARGE SCALE GENOMIC DNA]</scope>
    <source>
        <strain evidence="4">DSM 23317</strain>
    </source>
</reference>
<feature type="active site" description="Proton acceptor" evidence="2">
    <location>
        <position position="121"/>
    </location>
</feature>
<evidence type="ECO:0000313" key="3">
    <source>
        <dbReference type="EMBL" id="SDI64073.1"/>
    </source>
</evidence>
<dbReference type="EMBL" id="FNEM01000002">
    <property type="protein sequence ID" value="SDI64073.1"/>
    <property type="molecule type" value="Genomic_DNA"/>
</dbReference>
<dbReference type="OrthoDB" id="7061261at2"/>
<comment type="catalytic activity">
    <reaction evidence="2">
        <text>a 3'-end 2',3'-cyclophospho-ribonucleotide-RNA + H2O = a 3'-end 2'-phospho-ribonucleotide-RNA + H(+)</text>
        <dbReference type="Rhea" id="RHEA:11828"/>
        <dbReference type="Rhea" id="RHEA-COMP:10464"/>
        <dbReference type="Rhea" id="RHEA-COMP:17353"/>
        <dbReference type="ChEBI" id="CHEBI:15377"/>
        <dbReference type="ChEBI" id="CHEBI:15378"/>
        <dbReference type="ChEBI" id="CHEBI:83064"/>
        <dbReference type="ChEBI" id="CHEBI:173113"/>
        <dbReference type="EC" id="3.1.4.58"/>
    </reaction>
</comment>
<dbReference type="AlphaFoldDB" id="A0A1G8M894"/>
<dbReference type="GO" id="GO:0016874">
    <property type="term" value="F:ligase activity"/>
    <property type="evidence" value="ECO:0007669"/>
    <property type="project" value="UniProtKB-KW"/>
</dbReference>
<protein>
    <recommendedName>
        <fullName evidence="2">RNA 2',3'-cyclic phosphodiesterase</fullName>
        <shortName evidence="2">RNA 2',3'-CPDase</shortName>
        <ecNumber evidence="2">3.1.4.58</ecNumber>
    </recommendedName>
</protein>
<feature type="active site" description="Proton donor" evidence="2">
    <location>
        <position position="39"/>
    </location>
</feature>
<dbReference type="EC" id="3.1.4.58" evidence="2"/>
<dbReference type="RefSeq" id="WP_090362671.1">
    <property type="nucleotide sequence ID" value="NZ_FNEM01000002.1"/>
</dbReference>
<feature type="short sequence motif" description="HXTX 1" evidence="2">
    <location>
        <begin position="39"/>
        <end position="42"/>
    </location>
</feature>
<dbReference type="InterPro" id="IPR004175">
    <property type="entry name" value="RNA_CPDase"/>
</dbReference>
<dbReference type="Proteomes" id="UP000199527">
    <property type="component" value="Unassembled WGS sequence"/>
</dbReference>
<dbReference type="GO" id="GO:0008664">
    <property type="term" value="F:RNA 2',3'-cyclic 3'-phosphodiesterase activity"/>
    <property type="evidence" value="ECO:0007669"/>
    <property type="project" value="UniProtKB-EC"/>
</dbReference>
<accession>A0A1G8M894</accession>
<keyword evidence="4" id="KW-1185">Reference proteome</keyword>
<feature type="short sequence motif" description="HXTX 2" evidence="2">
    <location>
        <begin position="121"/>
        <end position="124"/>
    </location>
</feature>
<name>A0A1G8M894_9GAMM</name>
<dbReference type="NCBIfam" id="TIGR02258">
    <property type="entry name" value="2_5_ligase"/>
    <property type="match status" value="1"/>
</dbReference>
<comment type="function">
    <text evidence="2">Hydrolyzes RNA 2',3'-cyclic phosphodiester to an RNA 2'-phosphomonoester.</text>
</comment>
<gene>
    <name evidence="3" type="ORF">SAMN04488540_102298</name>
</gene>
<sequence>MAERLFFAIPVGISHQMALIKHQTHLGDIGRVVPSTHFHLTLAFLGQVTHAQKQALLQRWQDLTVPELHLTLDRYLHFERAGVVCLGCSDTPIALNRLAQQLRRDAARHGLHAHRAPFRPHVTLFRNVHGAIELPEPNPVTLPLNEVQLVRSYREMGKLVYSPLMRWRNVSSPS</sequence>
<evidence type="ECO:0000313" key="4">
    <source>
        <dbReference type="Proteomes" id="UP000199527"/>
    </source>
</evidence>
<dbReference type="GO" id="GO:0004113">
    <property type="term" value="F:2',3'-cyclic-nucleotide 3'-phosphodiesterase activity"/>
    <property type="evidence" value="ECO:0007669"/>
    <property type="project" value="InterPro"/>
</dbReference>
<comment type="similarity">
    <text evidence="2">Belongs to the 2H phosphoesterase superfamily. ThpR family.</text>
</comment>
<keyword evidence="1 2" id="KW-0378">Hydrolase</keyword>
<dbReference type="Pfam" id="PF13563">
    <property type="entry name" value="2_5_RNA_ligase2"/>
    <property type="match status" value="1"/>
</dbReference>
<dbReference type="PANTHER" id="PTHR35561">
    <property type="entry name" value="RNA 2',3'-CYCLIC PHOSPHODIESTERASE"/>
    <property type="match status" value="1"/>
</dbReference>
<dbReference type="HAMAP" id="MF_01940">
    <property type="entry name" value="RNA_CPDase"/>
    <property type="match status" value="1"/>
</dbReference>
<dbReference type="InterPro" id="IPR009097">
    <property type="entry name" value="Cyclic_Pdiesterase"/>
</dbReference>
<dbReference type="SUPFAM" id="SSF55144">
    <property type="entry name" value="LigT-like"/>
    <property type="match status" value="1"/>
</dbReference>
<proteinExistence type="inferred from homology"/>
<dbReference type="Gene3D" id="3.90.1140.10">
    <property type="entry name" value="Cyclic phosphodiesterase"/>
    <property type="match status" value="1"/>
</dbReference>
<evidence type="ECO:0000256" key="2">
    <source>
        <dbReference type="HAMAP-Rule" id="MF_01940"/>
    </source>
</evidence>
<evidence type="ECO:0000256" key="1">
    <source>
        <dbReference type="ARBA" id="ARBA00022801"/>
    </source>
</evidence>
<keyword evidence="3" id="KW-0436">Ligase</keyword>
<organism evidence="3 4">
    <name type="scientific">Ferrimonas sediminum</name>
    <dbReference type="NCBI Taxonomy" id="718193"/>
    <lineage>
        <taxon>Bacteria</taxon>
        <taxon>Pseudomonadati</taxon>
        <taxon>Pseudomonadota</taxon>
        <taxon>Gammaproteobacteria</taxon>
        <taxon>Alteromonadales</taxon>
        <taxon>Ferrimonadaceae</taxon>
        <taxon>Ferrimonas</taxon>
    </lineage>
</organism>